<dbReference type="RefSeq" id="WP_203998963.1">
    <property type="nucleotide sequence ID" value="NZ_BOPG01000034.1"/>
</dbReference>
<dbReference type="InterPro" id="IPR000182">
    <property type="entry name" value="GNAT_dom"/>
</dbReference>
<dbReference type="CDD" id="cd04301">
    <property type="entry name" value="NAT_SF"/>
    <property type="match status" value="1"/>
</dbReference>
<evidence type="ECO:0000259" key="1">
    <source>
        <dbReference type="PROSITE" id="PS51186"/>
    </source>
</evidence>
<dbReference type="InterPro" id="IPR016181">
    <property type="entry name" value="Acyl_CoA_acyltransferase"/>
</dbReference>
<feature type="domain" description="N-acetyltransferase" evidence="1">
    <location>
        <begin position="13"/>
        <end position="181"/>
    </location>
</feature>
<dbReference type="Gene3D" id="3.40.630.30">
    <property type="match status" value="1"/>
</dbReference>
<dbReference type="AlphaFoldDB" id="A0A8J4E3V3"/>
<reference evidence="2" key="1">
    <citation type="submission" date="2021-01" db="EMBL/GenBank/DDBJ databases">
        <title>Whole genome shotgun sequence of Virgisporangium aurantiacum NBRC 16421.</title>
        <authorList>
            <person name="Komaki H."/>
            <person name="Tamura T."/>
        </authorList>
    </citation>
    <scope>NUCLEOTIDE SEQUENCE</scope>
    <source>
        <strain evidence="2">NBRC 16421</strain>
    </source>
</reference>
<dbReference type="GO" id="GO:0005737">
    <property type="term" value="C:cytoplasm"/>
    <property type="evidence" value="ECO:0007669"/>
    <property type="project" value="TreeGrafter"/>
</dbReference>
<accession>A0A8J4E3V3</accession>
<evidence type="ECO:0000313" key="2">
    <source>
        <dbReference type="EMBL" id="GIJ58362.1"/>
    </source>
</evidence>
<dbReference type="PANTHER" id="PTHR43441:SF11">
    <property type="entry name" value="RIBOSOMAL-PROTEIN-SERINE ACETYLTRANSFERASE"/>
    <property type="match status" value="1"/>
</dbReference>
<dbReference type="Proteomes" id="UP000612585">
    <property type="component" value="Unassembled WGS sequence"/>
</dbReference>
<dbReference type="PROSITE" id="PS51186">
    <property type="entry name" value="GNAT"/>
    <property type="match status" value="1"/>
</dbReference>
<gene>
    <name evidence="2" type="ORF">Vau01_058780</name>
</gene>
<organism evidence="2 3">
    <name type="scientific">Virgisporangium aurantiacum</name>
    <dbReference type="NCBI Taxonomy" id="175570"/>
    <lineage>
        <taxon>Bacteria</taxon>
        <taxon>Bacillati</taxon>
        <taxon>Actinomycetota</taxon>
        <taxon>Actinomycetes</taxon>
        <taxon>Micromonosporales</taxon>
        <taxon>Micromonosporaceae</taxon>
        <taxon>Virgisporangium</taxon>
    </lineage>
</organism>
<proteinExistence type="predicted"/>
<name>A0A8J4E3V3_9ACTN</name>
<dbReference type="PANTHER" id="PTHR43441">
    <property type="entry name" value="RIBOSOMAL-PROTEIN-SERINE ACETYLTRANSFERASE"/>
    <property type="match status" value="1"/>
</dbReference>
<sequence>MLRPTYPIRTPRLALRPFTRDDLDAVHTYVSDPDVVRFLYWEVTTDRAAARKMLDAKIGNWTLTDAGQSLVLAVDLLDDGPLVGEVVLKWLSREHRQGEIGFVVTPAHQGHGYATEAATAMLALAFDDLKLHRVIGRCDPRNTASATVLERLGMRREAHFVQNEIFKGEWGDEYVYALLADEFRGRAPSGRA</sequence>
<comment type="caution">
    <text evidence="2">The sequence shown here is derived from an EMBL/GenBank/DDBJ whole genome shotgun (WGS) entry which is preliminary data.</text>
</comment>
<dbReference type="EMBL" id="BOPG01000034">
    <property type="protein sequence ID" value="GIJ58362.1"/>
    <property type="molecule type" value="Genomic_DNA"/>
</dbReference>
<dbReference type="SUPFAM" id="SSF55729">
    <property type="entry name" value="Acyl-CoA N-acyltransferases (Nat)"/>
    <property type="match status" value="1"/>
</dbReference>
<dbReference type="InterPro" id="IPR051908">
    <property type="entry name" value="Ribosomal_N-acetyltransferase"/>
</dbReference>
<dbReference type="GO" id="GO:1990189">
    <property type="term" value="F:protein N-terminal-serine acetyltransferase activity"/>
    <property type="evidence" value="ECO:0007669"/>
    <property type="project" value="TreeGrafter"/>
</dbReference>
<protein>
    <submittedName>
        <fullName evidence="2">N-acetyltransferase</fullName>
    </submittedName>
</protein>
<evidence type="ECO:0000313" key="3">
    <source>
        <dbReference type="Proteomes" id="UP000612585"/>
    </source>
</evidence>
<dbReference type="GO" id="GO:0008999">
    <property type="term" value="F:protein-N-terminal-alanine acetyltransferase activity"/>
    <property type="evidence" value="ECO:0007669"/>
    <property type="project" value="TreeGrafter"/>
</dbReference>
<dbReference type="Pfam" id="PF13302">
    <property type="entry name" value="Acetyltransf_3"/>
    <property type="match status" value="1"/>
</dbReference>
<keyword evidence="3" id="KW-1185">Reference proteome</keyword>